<reference evidence="4" key="1">
    <citation type="journal article" date="2011" name="PLoS Genet.">
        <title>Genomic analysis of the necrotrophic fungal pathogens Sclerotinia sclerotiorum and Botrytis cinerea.</title>
        <authorList>
            <person name="Amselem J."/>
            <person name="Cuomo C.A."/>
            <person name="van Kan J.A."/>
            <person name="Viaud M."/>
            <person name="Benito E.P."/>
            <person name="Couloux A."/>
            <person name="Coutinho P.M."/>
            <person name="de Vries R.P."/>
            <person name="Dyer P.S."/>
            <person name="Fillinger S."/>
            <person name="Fournier E."/>
            <person name="Gout L."/>
            <person name="Hahn M."/>
            <person name="Kohn L."/>
            <person name="Lapalu N."/>
            <person name="Plummer K.M."/>
            <person name="Pradier J.M."/>
            <person name="Quevillon E."/>
            <person name="Sharon A."/>
            <person name="Simon A."/>
            <person name="ten Have A."/>
            <person name="Tudzynski B."/>
            <person name="Tudzynski P."/>
            <person name="Wincker P."/>
            <person name="Andrew M."/>
            <person name="Anthouard V."/>
            <person name="Beever R.E."/>
            <person name="Beffa R."/>
            <person name="Benoit I."/>
            <person name="Bouzid O."/>
            <person name="Brault B."/>
            <person name="Chen Z."/>
            <person name="Choquer M."/>
            <person name="Collemare J."/>
            <person name="Cotton P."/>
            <person name="Danchin E.G."/>
            <person name="Da Silva C."/>
            <person name="Gautier A."/>
            <person name="Giraud C."/>
            <person name="Giraud T."/>
            <person name="Gonzalez C."/>
            <person name="Grossetete S."/>
            <person name="Guldener U."/>
            <person name="Henrissat B."/>
            <person name="Howlett B.J."/>
            <person name="Kodira C."/>
            <person name="Kretschmer M."/>
            <person name="Lappartient A."/>
            <person name="Leroch M."/>
            <person name="Levis C."/>
            <person name="Mauceli E."/>
            <person name="Neuveglise C."/>
            <person name="Oeser B."/>
            <person name="Pearson M."/>
            <person name="Poulain J."/>
            <person name="Poussereau N."/>
            <person name="Quesneville H."/>
            <person name="Rascle C."/>
            <person name="Schumacher J."/>
            <person name="Segurens B."/>
            <person name="Sexton A."/>
            <person name="Silva E."/>
            <person name="Sirven C."/>
            <person name="Soanes D.M."/>
            <person name="Talbot N.J."/>
            <person name="Templeton M."/>
            <person name="Yandava C."/>
            <person name="Yarden O."/>
            <person name="Zeng Q."/>
            <person name="Rollins J.A."/>
            <person name="Lebrun M.H."/>
            <person name="Dickman M."/>
        </authorList>
    </citation>
    <scope>NUCLEOTIDE SEQUENCE [LARGE SCALE GENOMIC DNA]</scope>
    <source>
        <strain evidence="4">T4</strain>
    </source>
</reference>
<feature type="region of interest" description="Disordered" evidence="1">
    <location>
        <begin position="514"/>
        <end position="533"/>
    </location>
</feature>
<dbReference type="InParanoid" id="G2YE68"/>
<organism evidence="3 4">
    <name type="scientific">Botryotinia fuckeliana (strain T4)</name>
    <name type="common">Noble rot fungus</name>
    <name type="synonym">Botrytis cinerea</name>
    <dbReference type="NCBI Taxonomy" id="999810"/>
    <lineage>
        <taxon>Eukaryota</taxon>
        <taxon>Fungi</taxon>
        <taxon>Dikarya</taxon>
        <taxon>Ascomycota</taxon>
        <taxon>Pezizomycotina</taxon>
        <taxon>Leotiomycetes</taxon>
        <taxon>Helotiales</taxon>
        <taxon>Sclerotiniaceae</taxon>
        <taxon>Botrytis</taxon>
    </lineage>
</organism>
<dbReference type="Pfam" id="PF03009">
    <property type="entry name" value="GDPD"/>
    <property type="match status" value="1"/>
</dbReference>
<feature type="compositionally biased region" description="Basic and acidic residues" evidence="1">
    <location>
        <begin position="671"/>
        <end position="680"/>
    </location>
</feature>
<accession>G2YE68</accession>
<dbReference type="CDD" id="cd08570">
    <property type="entry name" value="GDPD_YPL206cp_fungi"/>
    <property type="match status" value="1"/>
</dbReference>
<evidence type="ECO:0000259" key="2">
    <source>
        <dbReference type="PROSITE" id="PS51704"/>
    </source>
</evidence>
<dbReference type="PANTHER" id="PTHR43805:SF1">
    <property type="entry name" value="GP-PDE DOMAIN-CONTAINING PROTEIN"/>
    <property type="match status" value="1"/>
</dbReference>
<dbReference type="InterPro" id="IPR030395">
    <property type="entry name" value="GP_PDE_dom"/>
</dbReference>
<dbReference type="Proteomes" id="UP000008177">
    <property type="component" value="Unplaced contigs"/>
</dbReference>
<feature type="region of interest" description="Disordered" evidence="1">
    <location>
        <begin position="1096"/>
        <end position="1178"/>
    </location>
</feature>
<feature type="region of interest" description="Disordered" evidence="1">
    <location>
        <begin position="844"/>
        <end position="885"/>
    </location>
</feature>
<protein>
    <recommendedName>
        <fullName evidence="2">GP-PDE domain-containing protein</fullName>
    </recommendedName>
</protein>
<feature type="compositionally biased region" description="Basic and acidic residues" evidence="1">
    <location>
        <begin position="514"/>
        <end position="527"/>
    </location>
</feature>
<dbReference type="OrthoDB" id="3544618at2759"/>
<dbReference type="PANTHER" id="PTHR43805">
    <property type="entry name" value="GLYCEROPHOSPHORYL DIESTER PHOSPHODIESTERASE"/>
    <property type="match status" value="1"/>
</dbReference>
<evidence type="ECO:0000313" key="4">
    <source>
        <dbReference type="Proteomes" id="UP000008177"/>
    </source>
</evidence>
<dbReference type="EMBL" id="FQ790322">
    <property type="protein sequence ID" value="CCD50066.1"/>
    <property type="molecule type" value="Genomic_DNA"/>
</dbReference>
<feature type="compositionally biased region" description="Low complexity" evidence="1">
    <location>
        <begin position="926"/>
        <end position="938"/>
    </location>
</feature>
<feature type="compositionally biased region" description="Basic and acidic residues" evidence="1">
    <location>
        <begin position="942"/>
        <end position="951"/>
    </location>
</feature>
<dbReference type="GO" id="GO:0008081">
    <property type="term" value="F:phosphoric diester hydrolase activity"/>
    <property type="evidence" value="ECO:0007669"/>
    <property type="project" value="InterPro"/>
</dbReference>
<dbReference type="AlphaFoldDB" id="G2YE68"/>
<dbReference type="GO" id="GO:0006629">
    <property type="term" value="P:lipid metabolic process"/>
    <property type="evidence" value="ECO:0007669"/>
    <property type="project" value="InterPro"/>
</dbReference>
<dbReference type="eggNOG" id="KOG2258">
    <property type="taxonomic scope" value="Eukaryota"/>
</dbReference>
<feature type="compositionally biased region" description="Basic and acidic residues" evidence="1">
    <location>
        <begin position="1168"/>
        <end position="1178"/>
    </location>
</feature>
<evidence type="ECO:0000256" key="1">
    <source>
        <dbReference type="SAM" id="MobiDB-lite"/>
    </source>
</evidence>
<dbReference type="HOGENOM" id="CLU_006306_0_0_1"/>
<gene>
    <name evidence="3" type="ORF">BofuT4_P093380.1</name>
</gene>
<dbReference type="Gene3D" id="3.20.20.190">
    <property type="entry name" value="Phosphatidylinositol (PI) phosphodiesterase"/>
    <property type="match status" value="1"/>
</dbReference>
<dbReference type="PROSITE" id="PS51704">
    <property type="entry name" value="GP_PDE"/>
    <property type="match status" value="1"/>
</dbReference>
<sequence length="1178" mass="131091">MGEPQALPQEKMEVPHSTFTLAKPDRRGRTFPQAIAHRGYKAANPENTMGAFRGAVEIGAHAIETDLHITRDGVLVISHDPSLKRCFGKDAKVIDCDWSYISTLRTVQAPHEPMPRLTDLLEYLTTPGLEDIWILLDIKLDNDADQLMSLIASSINEVKPTRPWNQRILLGCWAAKYVPLCATYLPDFPITHIGFSIGYAREFLSIPNVNFNMLRQILVGPGGSKFMADAKAAERSMLVWTVNEEQWMRWCIKNKVDGVISDDPKKYLELCEKYDSADSKEPGFGLKDWALIICFNLLAMLFSWLFRTSKHFGYQSESSEEIEEICQMTTCNHKKKYTHRRPLYLGTPRQKCVKNPPTIAHYFVSCRKCRGQESDEFVVQWVERENESDSSTVGGKEGNWRKGEESNYMLAIGTFEILAIGDETGRVKGVRVHENGTEEARREKKGLKNVSLDLSGTNKAIFDAGPSHDIYDQINESTQELKLDGLRTQSLPIKSKSKKPNVFGSLRKMIVRPKSEQDTAATGEHKSPTQGTVKSKLNRFNTITGGFRGGKKSEDMGEESSLSASADDRRVDDATGYEYLTPKEFLDLHFQGVVAGSSGTEIAISNAVSAPIEIPQKRQDNASQKWTAERRAGEYMSEISRNPFADNPAVADPYIKDSTISDFENSYQEEAPERWSHDTHSSGPGRMSRGTEFSQSDEERMDIITDEIDRDTINLTPDNIDDVLAVWKRGFGTSSPSSPTHIPPRPHALSHLVHSPSTEALPITTPFRSQGSSLDVTGYSVILPNAQGDENRIAGAQWTPENDSEKVTSANSQRVMDFVESPRCLDIPQRNNMMKEHLREFALHKRSNTSDARCHQDTSEEPPPHGFSFPKRSNTGNLPHSRHPLANELTQNNTLSSIHQAPTKTQPLLPNLQEPTQETIAGTRYSSLPSSTTILSLPRKGKPSEQGRESPRIWNRKGAPASKPEPRTNLPAPERTIDRISAMTTISQFIPSRNGDLDEEITTNLISPKTSTKVSRRRIGSSNVQHPIQNHASAIPDVPAIPKTYAKHVTVLPKMSRCNGQVFRGAYQRRRAGDYVYANHTIGTWDAVLRNSPGDVSPLDSDEGLNKLVSPVSPLEGNASGKSWDGEKGQNLYVSREICKKSSEPSSRMQKNRNGKSAGDGGEEETERADGRGVSEGG</sequence>
<proteinExistence type="predicted"/>
<feature type="domain" description="GP-PDE" evidence="2">
    <location>
        <begin position="32"/>
        <end position="271"/>
    </location>
</feature>
<dbReference type="InterPro" id="IPR017946">
    <property type="entry name" value="PLC-like_Pdiesterase_TIM-brl"/>
</dbReference>
<name>G2YE68_BOTF4</name>
<feature type="region of interest" description="Disordered" evidence="1">
    <location>
        <begin position="544"/>
        <end position="569"/>
    </location>
</feature>
<feature type="region of interest" description="Disordered" evidence="1">
    <location>
        <begin position="920"/>
        <end position="973"/>
    </location>
</feature>
<dbReference type="STRING" id="999810.G2YE68"/>
<feature type="region of interest" description="Disordered" evidence="1">
    <location>
        <begin position="665"/>
        <end position="698"/>
    </location>
</feature>
<dbReference type="SUPFAM" id="SSF51695">
    <property type="entry name" value="PLC-like phosphodiesterases"/>
    <property type="match status" value="1"/>
</dbReference>
<evidence type="ECO:0000313" key="3">
    <source>
        <dbReference type="EMBL" id="CCD50066.1"/>
    </source>
</evidence>